<feature type="domain" description="Flavodoxin-like" evidence="8">
    <location>
        <begin position="28"/>
        <end position="172"/>
    </location>
</feature>
<accession>A0A427XKB0</accession>
<evidence type="ECO:0000256" key="3">
    <source>
        <dbReference type="ARBA" id="ARBA00022630"/>
    </source>
</evidence>
<evidence type="ECO:0000259" key="8">
    <source>
        <dbReference type="PROSITE" id="PS50902"/>
    </source>
</evidence>
<dbReference type="Pfam" id="PF00258">
    <property type="entry name" value="Flavodoxin_1"/>
    <property type="match status" value="1"/>
</dbReference>
<sequence length="609" mass="67750">MATPGALRAPSPTPSAHSIVSAVEPQHVLVLYASETGNAQDIAERIARAFRAAHRRAVCVSMDEYDVVDLPHEPLLILVTSTHGRGDPPPAMRGLWGKLIRKGLPEDILDDVHYALFGLGDSSYERYCFAGKMLVRRMHSLGAHALCEPGWGDERAPDGVEQTFVPWLKQALDTFVPYLPGPSAPALPWNALPDPIYALDPVPADPADDLAKLSLNGSSSSQVPDVYAPKGWKMATLTKNERVTASGWFQDVRELDLELDGHESYPPGSVCAIHPRCSAEEVDTFLEMNDLQAEADRPIVIRSTIPDQPLPPHLPRGPTTLRILLTYHLDLRCPPRKSLFEWLGRFSNDEREEERLEEFIADPDEIHDYATRPKRTIVETLADFRATKMPLAYILEALPPLRRRQFSIASDSDAHPGEIQLLVALVEYKTNLSIPRRGLCSSWFSTMPEGTRIPYEILPPTLELPDKGTPVILVGPGTGVAPMRAFLEARVAQGAAQGELDSIDLYFKEDWEKHRAEGAHVRIAPSRDRPEKVYVQHLLREDAARLNDWIVRRRGHIYVCGSSNAMPREVREALAWAISIEGSGTMTPEESASYVETMFDDGRGGEESW</sequence>
<dbReference type="GO" id="GO:0010181">
    <property type="term" value="F:FMN binding"/>
    <property type="evidence" value="ECO:0007669"/>
    <property type="project" value="InterPro"/>
</dbReference>
<dbReference type="Pfam" id="PF00175">
    <property type="entry name" value="NAD_binding_1"/>
    <property type="match status" value="1"/>
</dbReference>
<evidence type="ECO:0000256" key="2">
    <source>
        <dbReference type="ARBA" id="ARBA00001974"/>
    </source>
</evidence>
<dbReference type="GO" id="GO:0016491">
    <property type="term" value="F:oxidoreductase activity"/>
    <property type="evidence" value="ECO:0007669"/>
    <property type="project" value="UniProtKB-KW"/>
</dbReference>
<keyword evidence="3" id="KW-0285">Flavoprotein</keyword>
<comment type="caution">
    <text evidence="10">The sequence shown here is derived from an EMBL/GenBank/DDBJ whole genome shotgun (WGS) entry which is preliminary data.</text>
</comment>
<dbReference type="PRINTS" id="PR00369">
    <property type="entry name" value="FLAVODOXIN"/>
</dbReference>
<dbReference type="FunFam" id="3.40.50.360:FF:000045">
    <property type="entry name" value="NADPH-dependent diflavin oxidoreductase 1"/>
    <property type="match status" value="1"/>
</dbReference>
<dbReference type="RefSeq" id="XP_028474447.1">
    <property type="nucleotide sequence ID" value="XM_028617140.1"/>
</dbReference>
<proteinExistence type="predicted"/>
<dbReference type="Gene3D" id="3.40.50.360">
    <property type="match status" value="1"/>
</dbReference>
<keyword evidence="11" id="KW-1185">Reference proteome</keyword>
<reference evidence="10 11" key="1">
    <citation type="submission" date="2018-11" db="EMBL/GenBank/DDBJ databases">
        <title>Genome sequence of Apiotrichum porosum DSM 27194.</title>
        <authorList>
            <person name="Aliyu H."/>
            <person name="Gorte O."/>
            <person name="Ochsenreither K."/>
        </authorList>
    </citation>
    <scope>NUCLEOTIDE SEQUENCE [LARGE SCALE GENOMIC DNA]</scope>
    <source>
        <strain evidence="10 11">DSM 27194</strain>
    </source>
</reference>
<name>A0A427XKB0_9TREE</name>
<keyword evidence="4" id="KW-0288">FMN</keyword>
<comment type="cofactor">
    <cofactor evidence="1">
        <name>FMN</name>
        <dbReference type="ChEBI" id="CHEBI:58210"/>
    </cofactor>
</comment>
<dbReference type="InterPro" id="IPR001433">
    <property type="entry name" value="OxRdtase_FAD/NAD-bd"/>
</dbReference>
<evidence type="ECO:0000256" key="7">
    <source>
        <dbReference type="ARBA" id="ARBA00023002"/>
    </source>
</evidence>
<dbReference type="InterPro" id="IPR023173">
    <property type="entry name" value="NADPH_Cyt_P450_Rdtase_alpha"/>
</dbReference>
<dbReference type="InterPro" id="IPR001094">
    <property type="entry name" value="Flavdoxin-like"/>
</dbReference>
<dbReference type="Pfam" id="PF00667">
    <property type="entry name" value="FAD_binding_1"/>
    <property type="match status" value="1"/>
</dbReference>
<dbReference type="Gene3D" id="2.40.30.10">
    <property type="entry name" value="Translation factors"/>
    <property type="match status" value="1"/>
</dbReference>
<evidence type="ECO:0000313" key="11">
    <source>
        <dbReference type="Proteomes" id="UP000279236"/>
    </source>
</evidence>
<dbReference type="GO" id="GO:0050660">
    <property type="term" value="F:flavin adenine dinucleotide binding"/>
    <property type="evidence" value="ECO:0007669"/>
    <property type="project" value="TreeGrafter"/>
</dbReference>
<dbReference type="InterPro" id="IPR001709">
    <property type="entry name" value="Flavoprot_Pyr_Nucl_cyt_Rdtase"/>
</dbReference>
<dbReference type="PANTHER" id="PTHR19384">
    <property type="entry name" value="NITRIC OXIDE SYNTHASE-RELATED"/>
    <property type="match status" value="1"/>
</dbReference>
<evidence type="ECO:0000259" key="9">
    <source>
        <dbReference type="PROSITE" id="PS51384"/>
    </source>
</evidence>
<dbReference type="PANTHER" id="PTHR19384:SF10">
    <property type="entry name" value="NADPH-DEPENDENT DIFLAVIN OXIDOREDUCTASE 1"/>
    <property type="match status" value="1"/>
</dbReference>
<dbReference type="AlphaFoldDB" id="A0A427XKB0"/>
<evidence type="ECO:0000256" key="1">
    <source>
        <dbReference type="ARBA" id="ARBA00001917"/>
    </source>
</evidence>
<dbReference type="InterPro" id="IPR017938">
    <property type="entry name" value="Riboflavin_synthase-like_b-brl"/>
</dbReference>
<keyword evidence="5" id="KW-0274">FAD</keyword>
<keyword evidence="7" id="KW-0560">Oxidoreductase</keyword>
<dbReference type="SUPFAM" id="SSF52343">
    <property type="entry name" value="Ferredoxin reductase-like, C-terminal NADP-linked domain"/>
    <property type="match status" value="1"/>
</dbReference>
<dbReference type="Gene3D" id="3.40.50.80">
    <property type="entry name" value="Nucleotide-binding domain of ferredoxin-NADP reductase (FNR) module"/>
    <property type="match status" value="1"/>
</dbReference>
<evidence type="ECO:0000256" key="4">
    <source>
        <dbReference type="ARBA" id="ARBA00022643"/>
    </source>
</evidence>
<dbReference type="Proteomes" id="UP000279236">
    <property type="component" value="Unassembled WGS sequence"/>
</dbReference>
<evidence type="ECO:0000313" key="10">
    <source>
        <dbReference type="EMBL" id="RSH79300.1"/>
    </source>
</evidence>
<dbReference type="EMBL" id="RSCE01000010">
    <property type="protein sequence ID" value="RSH79300.1"/>
    <property type="molecule type" value="Genomic_DNA"/>
</dbReference>
<dbReference type="InterPro" id="IPR029039">
    <property type="entry name" value="Flavoprotein-like_sf"/>
</dbReference>
<dbReference type="SUPFAM" id="SSF63380">
    <property type="entry name" value="Riboflavin synthase domain-like"/>
    <property type="match status" value="1"/>
</dbReference>
<dbReference type="InterPro" id="IPR017927">
    <property type="entry name" value="FAD-bd_FR_type"/>
</dbReference>
<dbReference type="InterPro" id="IPR008254">
    <property type="entry name" value="Flavodoxin/NO_synth"/>
</dbReference>
<protein>
    <submittedName>
        <fullName evidence="10">NAPDH-dependent diflavin reductase</fullName>
    </submittedName>
</protein>
<organism evidence="10 11">
    <name type="scientific">Apiotrichum porosum</name>
    <dbReference type="NCBI Taxonomy" id="105984"/>
    <lineage>
        <taxon>Eukaryota</taxon>
        <taxon>Fungi</taxon>
        <taxon>Dikarya</taxon>
        <taxon>Basidiomycota</taxon>
        <taxon>Agaricomycotina</taxon>
        <taxon>Tremellomycetes</taxon>
        <taxon>Trichosporonales</taxon>
        <taxon>Trichosporonaceae</taxon>
        <taxon>Apiotrichum</taxon>
    </lineage>
</organism>
<keyword evidence="6" id="KW-0521">NADP</keyword>
<evidence type="ECO:0000256" key="5">
    <source>
        <dbReference type="ARBA" id="ARBA00022827"/>
    </source>
</evidence>
<dbReference type="InterPro" id="IPR039261">
    <property type="entry name" value="FNR_nucleotide-bd"/>
</dbReference>
<dbReference type="GeneID" id="39585883"/>
<dbReference type="Gene3D" id="1.20.990.10">
    <property type="entry name" value="NADPH-cytochrome p450 Reductase, Chain A, domain 3"/>
    <property type="match status" value="1"/>
</dbReference>
<dbReference type="PROSITE" id="PS51384">
    <property type="entry name" value="FAD_FR"/>
    <property type="match status" value="1"/>
</dbReference>
<feature type="domain" description="FAD-binding FR-type" evidence="9">
    <location>
        <begin position="230"/>
        <end position="467"/>
    </location>
</feature>
<evidence type="ECO:0000256" key="6">
    <source>
        <dbReference type="ARBA" id="ARBA00022857"/>
    </source>
</evidence>
<dbReference type="SUPFAM" id="SSF52218">
    <property type="entry name" value="Flavoproteins"/>
    <property type="match status" value="1"/>
</dbReference>
<gene>
    <name evidence="10" type="primary">TAH18</name>
    <name evidence="10" type="ORF">EHS24_001340</name>
</gene>
<dbReference type="GO" id="GO:0005829">
    <property type="term" value="C:cytosol"/>
    <property type="evidence" value="ECO:0007669"/>
    <property type="project" value="TreeGrafter"/>
</dbReference>
<dbReference type="OrthoDB" id="1856718at2759"/>
<dbReference type="PROSITE" id="PS50902">
    <property type="entry name" value="FLAVODOXIN_LIKE"/>
    <property type="match status" value="1"/>
</dbReference>
<dbReference type="InterPro" id="IPR003097">
    <property type="entry name" value="CysJ-like_FAD-binding"/>
</dbReference>
<comment type="cofactor">
    <cofactor evidence="2">
        <name>FAD</name>
        <dbReference type="ChEBI" id="CHEBI:57692"/>
    </cofactor>
</comment>
<dbReference type="PRINTS" id="PR00371">
    <property type="entry name" value="FPNCR"/>
</dbReference>
<dbReference type="STRING" id="105984.A0A427XKB0"/>